<dbReference type="InParanoid" id="A2EMS6"/>
<dbReference type="VEuPathDB" id="TrichDB:TVAGG3_0428450"/>
<protein>
    <submittedName>
        <fullName evidence="1">Uncharacterized protein</fullName>
    </submittedName>
</protein>
<sequence>MDVSLSQLGASIFDKKRELNRIRSEMRTLVKQEIAAADEIIAENKKTYLEKEESELSSIVDKLYDLTVDVSDRKFVDGTLKRNIRENLQEVICSVDQITNQYMKQYFEQYSKKLQHRINLDRAFVDIPENNTDIDIYFGAFSKVTDLNTKNDYVTLLLEQIEQETQRCQIQNQLTMDALNNLIDQKKSEEDEMIELQKNISQMGSTPKNEYSPASYAKIAKNYLDSINSQKNDAFYNCVNSILQEIISDDSSEENIENSLKEIEGLVSNDADQTIPDYKAAVERISEKFKKFNKK</sequence>
<dbReference type="SMR" id="A2EMS6"/>
<dbReference type="EMBL" id="DS113433">
    <property type="protein sequence ID" value="EAY06072.1"/>
    <property type="molecule type" value="Genomic_DNA"/>
</dbReference>
<dbReference type="Proteomes" id="UP000001542">
    <property type="component" value="Unassembled WGS sequence"/>
</dbReference>
<reference evidence="1" key="2">
    <citation type="journal article" date="2007" name="Science">
        <title>Draft genome sequence of the sexually transmitted pathogen Trichomonas vaginalis.</title>
        <authorList>
            <person name="Carlton J.M."/>
            <person name="Hirt R.P."/>
            <person name="Silva J.C."/>
            <person name="Delcher A.L."/>
            <person name="Schatz M."/>
            <person name="Zhao Q."/>
            <person name="Wortman J.R."/>
            <person name="Bidwell S.L."/>
            <person name="Alsmark U.C.M."/>
            <person name="Besteiro S."/>
            <person name="Sicheritz-Ponten T."/>
            <person name="Noel C.J."/>
            <person name="Dacks J.B."/>
            <person name="Foster P.G."/>
            <person name="Simillion C."/>
            <person name="Van de Peer Y."/>
            <person name="Miranda-Saavedra D."/>
            <person name="Barton G.J."/>
            <person name="Westrop G.D."/>
            <person name="Mueller S."/>
            <person name="Dessi D."/>
            <person name="Fiori P.L."/>
            <person name="Ren Q."/>
            <person name="Paulsen I."/>
            <person name="Zhang H."/>
            <person name="Bastida-Corcuera F.D."/>
            <person name="Simoes-Barbosa A."/>
            <person name="Brown M.T."/>
            <person name="Hayes R.D."/>
            <person name="Mukherjee M."/>
            <person name="Okumura C.Y."/>
            <person name="Schneider R."/>
            <person name="Smith A.J."/>
            <person name="Vanacova S."/>
            <person name="Villalvazo M."/>
            <person name="Haas B.J."/>
            <person name="Pertea M."/>
            <person name="Feldblyum T.V."/>
            <person name="Utterback T.R."/>
            <person name="Shu C.L."/>
            <person name="Osoegawa K."/>
            <person name="de Jong P.J."/>
            <person name="Hrdy I."/>
            <person name="Horvathova L."/>
            <person name="Zubacova Z."/>
            <person name="Dolezal P."/>
            <person name="Malik S.B."/>
            <person name="Logsdon J.M. Jr."/>
            <person name="Henze K."/>
            <person name="Gupta A."/>
            <person name="Wang C.C."/>
            <person name="Dunne R.L."/>
            <person name="Upcroft J.A."/>
            <person name="Upcroft P."/>
            <person name="White O."/>
            <person name="Salzberg S.L."/>
            <person name="Tang P."/>
            <person name="Chiu C.-H."/>
            <person name="Lee Y.-S."/>
            <person name="Embley T.M."/>
            <person name="Coombs G.H."/>
            <person name="Mottram J.C."/>
            <person name="Tachezy J."/>
            <person name="Fraser-Liggett C.M."/>
            <person name="Johnson P.J."/>
        </authorList>
    </citation>
    <scope>NUCLEOTIDE SEQUENCE [LARGE SCALE GENOMIC DNA]</scope>
    <source>
        <strain evidence="1">G3</strain>
    </source>
</reference>
<dbReference type="KEGG" id="tva:4763946"/>
<accession>A2EMS6</accession>
<dbReference type="RefSeq" id="XP_001318295.1">
    <property type="nucleotide sequence ID" value="XM_001318260.1"/>
</dbReference>
<evidence type="ECO:0000313" key="1">
    <source>
        <dbReference type="EMBL" id="EAY06072.1"/>
    </source>
</evidence>
<proteinExistence type="predicted"/>
<reference evidence="1" key="1">
    <citation type="submission" date="2006-10" db="EMBL/GenBank/DDBJ databases">
        <authorList>
            <person name="Amadeo P."/>
            <person name="Zhao Q."/>
            <person name="Wortman J."/>
            <person name="Fraser-Liggett C."/>
            <person name="Carlton J."/>
        </authorList>
    </citation>
    <scope>NUCLEOTIDE SEQUENCE</scope>
    <source>
        <strain evidence="1">G3</strain>
    </source>
</reference>
<dbReference type="AlphaFoldDB" id="A2EMS6"/>
<organism evidence="1 2">
    <name type="scientific">Trichomonas vaginalis (strain ATCC PRA-98 / G3)</name>
    <dbReference type="NCBI Taxonomy" id="412133"/>
    <lineage>
        <taxon>Eukaryota</taxon>
        <taxon>Metamonada</taxon>
        <taxon>Parabasalia</taxon>
        <taxon>Trichomonadida</taxon>
        <taxon>Trichomonadidae</taxon>
        <taxon>Trichomonas</taxon>
    </lineage>
</organism>
<evidence type="ECO:0000313" key="2">
    <source>
        <dbReference type="Proteomes" id="UP000001542"/>
    </source>
</evidence>
<dbReference type="VEuPathDB" id="TrichDB:TVAG_245040"/>
<gene>
    <name evidence="1" type="ORF">TVAG_245040</name>
</gene>
<name>A2EMS6_TRIV3</name>
<keyword evidence="2" id="KW-1185">Reference proteome</keyword>